<dbReference type="Gene3D" id="3.40.390.10">
    <property type="entry name" value="Collagenase (Catalytic Domain)"/>
    <property type="match status" value="1"/>
</dbReference>
<evidence type="ECO:0000313" key="10">
    <source>
        <dbReference type="EMBL" id="CAD7261973.1"/>
    </source>
</evidence>
<feature type="binding site" evidence="7">
    <location>
        <position position="141"/>
    </location>
    <ligand>
        <name>Ca(2+)</name>
        <dbReference type="ChEBI" id="CHEBI:29108"/>
        <label>2</label>
    </ligand>
</feature>
<feature type="active site" evidence="6">
    <location>
        <position position="172"/>
    </location>
</feature>
<keyword evidence="5 7" id="KW-0862">Zinc</keyword>
<feature type="binding site" evidence="7">
    <location>
        <position position="130"/>
    </location>
    <ligand>
        <name>Zn(2+)</name>
        <dbReference type="ChEBI" id="CHEBI:29105"/>
        <label>1</label>
    </ligand>
</feature>
<dbReference type="SUPFAM" id="SSF50923">
    <property type="entry name" value="Hemopexin-like domain"/>
    <property type="match status" value="1"/>
</dbReference>
<evidence type="ECO:0000259" key="9">
    <source>
        <dbReference type="SMART" id="SM00235"/>
    </source>
</evidence>
<evidence type="ECO:0000256" key="5">
    <source>
        <dbReference type="ARBA" id="ARBA00022833"/>
    </source>
</evidence>
<feature type="binding site" evidence="7">
    <location>
        <position position="175"/>
    </location>
    <ligand>
        <name>Zn(2+)</name>
        <dbReference type="ChEBI" id="CHEBI:29105"/>
        <label>2</label>
        <note>catalytic</note>
    </ligand>
</feature>
<dbReference type="InterPro" id="IPR024079">
    <property type="entry name" value="MetalloPept_cat_dom_sf"/>
</dbReference>
<feature type="binding site" evidence="7">
    <location>
        <position position="150"/>
    </location>
    <ligand>
        <name>Ca(2+)</name>
        <dbReference type="ChEBI" id="CHEBI:29108"/>
        <label>3</label>
    </ligand>
</feature>
<organism evidence="10">
    <name type="scientific">Timema shepardi</name>
    <name type="common">Walking stick</name>
    <dbReference type="NCBI Taxonomy" id="629360"/>
    <lineage>
        <taxon>Eukaryota</taxon>
        <taxon>Metazoa</taxon>
        <taxon>Ecdysozoa</taxon>
        <taxon>Arthropoda</taxon>
        <taxon>Hexapoda</taxon>
        <taxon>Insecta</taxon>
        <taxon>Pterygota</taxon>
        <taxon>Neoptera</taxon>
        <taxon>Polyneoptera</taxon>
        <taxon>Phasmatodea</taxon>
        <taxon>Timematodea</taxon>
        <taxon>Timematoidea</taxon>
        <taxon>Timematidae</taxon>
        <taxon>Timema</taxon>
    </lineage>
</organism>
<evidence type="ECO:0000256" key="1">
    <source>
        <dbReference type="ARBA" id="ARBA00010370"/>
    </source>
</evidence>
<dbReference type="PRINTS" id="PR00138">
    <property type="entry name" value="MATRIXIN"/>
</dbReference>
<dbReference type="GO" id="GO:0030198">
    <property type="term" value="P:extracellular matrix organization"/>
    <property type="evidence" value="ECO:0007669"/>
    <property type="project" value="TreeGrafter"/>
</dbReference>
<sequence>MKIQYSIAIDHDDDEEDDLRDLAHARLMSSQRCGNPDVIRHKEGRQKRYIIGSEGWKKREITYFVANWSPKLGEEAVVDEIQRAFDSWSGYSRLTFRHVRDNTADIIIAFGRSDHRDGYPFDGPGGILAHAFYPYEMGSFGGDIHFDDDEEWKINPGELEDGVDFFTVAVHELGHSLGLSHSPVSSSIMFPYYKGFQRNFQLDYDDILAMYQLYSAKLRAMTQIEALDEVEHQNNILPLQISSRASSQPLAAKIEVARTLEGDNQTKSETSNPDDNNGDGSDDNDENTGSRVDENVPTTERPLPTAEPQLPTTTTTGISFNGDDESVEDHIEHGAGSTASPIPDICEGNYDTVANLREELFFFKGKWFHTLILTITSSHLVSSGHGKSFHRKDLLWRREVSLKCKEVLYRAYFVPIVSYAAETWTVNVRETREAEAMGMMFVRNKLSAMKRNKIRN</sequence>
<feature type="binding site" evidence="7">
    <location>
        <position position="115"/>
    </location>
    <ligand>
        <name>Zn(2+)</name>
        <dbReference type="ChEBI" id="CHEBI:29105"/>
        <label>1</label>
    </ligand>
</feature>
<proteinExistence type="inferred from homology"/>
<feature type="binding site" evidence="7">
    <location>
        <position position="105"/>
    </location>
    <ligand>
        <name>Ca(2+)</name>
        <dbReference type="ChEBI" id="CHEBI:29108"/>
        <label>2</label>
    </ligand>
</feature>
<dbReference type="AlphaFoldDB" id="A0A7R9AXJ0"/>
<accession>A0A7R9AXJ0</accession>
<dbReference type="GO" id="GO:0006508">
    <property type="term" value="P:proteolysis"/>
    <property type="evidence" value="ECO:0007669"/>
    <property type="project" value="UniProtKB-KW"/>
</dbReference>
<feature type="compositionally biased region" description="Acidic residues" evidence="8">
    <location>
        <begin position="276"/>
        <end position="286"/>
    </location>
</feature>
<dbReference type="GO" id="GO:0005615">
    <property type="term" value="C:extracellular space"/>
    <property type="evidence" value="ECO:0007669"/>
    <property type="project" value="TreeGrafter"/>
</dbReference>
<keyword evidence="3 7" id="KW-0479">Metal-binding</keyword>
<feature type="binding site" evidence="7">
    <location>
        <position position="143"/>
    </location>
    <ligand>
        <name>Ca(2+)</name>
        <dbReference type="ChEBI" id="CHEBI:29108"/>
        <label>2</label>
    </ligand>
</feature>
<feature type="compositionally biased region" description="Low complexity" evidence="8">
    <location>
        <begin position="302"/>
        <end position="316"/>
    </location>
</feature>
<feature type="binding site" evidence="7">
    <location>
        <position position="122"/>
    </location>
    <ligand>
        <name>Ca(2+)</name>
        <dbReference type="ChEBI" id="CHEBI:29108"/>
        <label>3</label>
    </ligand>
</feature>
<comment type="cofactor">
    <cofactor evidence="7">
        <name>Ca(2+)</name>
        <dbReference type="ChEBI" id="CHEBI:29108"/>
    </cofactor>
    <text evidence="7">Can bind about 5 Ca(2+) ions per subunit.</text>
</comment>
<dbReference type="PANTHER" id="PTHR10201:SF169">
    <property type="entry name" value="MATRIX METALLOPROTEINASE-16-LIKE PROTEIN"/>
    <property type="match status" value="1"/>
</dbReference>
<dbReference type="SUPFAM" id="SSF55486">
    <property type="entry name" value="Metalloproteases ('zincins'), catalytic domain"/>
    <property type="match status" value="1"/>
</dbReference>
<comment type="similarity">
    <text evidence="1">Belongs to the peptidase M10A family.</text>
</comment>
<dbReference type="GO" id="GO:0004222">
    <property type="term" value="F:metalloendopeptidase activity"/>
    <property type="evidence" value="ECO:0007669"/>
    <property type="project" value="InterPro"/>
</dbReference>
<feature type="binding site" evidence="7">
    <location>
        <position position="171"/>
    </location>
    <ligand>
        <name>Zn(2+)</name>
        <dbReference type="ChEBI" id="CHEBI:29105"/>
        <label>2</label>
        <note>catalytic</note>
    </ligand>
</feature>
<evidence type="ECO:0000256" key="7">
    <source>
        <dbReference type="PIRSR" id="PIRSR621190-2"/>
    </source>
</evidence>
<name>A0A7R9AXJ0_TIMSH</name>
<protein>
    <recommendedName>
        <fullName evidence="9">Peptidase metallopeptidase domain-containing protein</fullName>
    </recommendedName>
</protein>
<feature type="domain" description="Peptidase metallopeptidase" evidence="9">
    <location>
        <begin position="52"/>
        <end position="216"/>
    </location>
</feature>
<dbReference type="InterPro" id="IPR036375">
    <property type="entry name" value="Hemopexin-like_dom_sf"/>
</dbReference>
<feature type="binding site" evidence="7">
    <location>
        <position position="181"/>
    </location>
    <ligand>
        <name>Zn(2+)</name>
        <dbReference type="ChEBI" id="CHEBI:29105"/>
        <label>2</label>
        <note>catalytic</note>
    </ligand>
</feature>
<dbReference type="InterPro" id="IPR006026">
    <property type="entry name" value="Peptidase_Metallo"/>
</dbReference>
<feature type="binding site" evidence="7">
    <location>
        <position position="189"/>
    </location>
    <ligand>
        <name>Zn(2+)</name>
        <dbReference type="ChEBI" id="CHEBI:29105"/>
        <label>2</label>
        <note>catalytic</note>
    </ligand>
</feature>
<feature type="binding site" evidence="7">
    <location>
        <position position="147"/>
    </location>
    <ligand>
        <name>Ca(2+)</name>
        <dbReference type="ChEBI" id="CHEBI:29108"/>
        <label>3</label>
    </ligand>
</feature>
<feature type="binding site" evidence="7">
    <location>
        <position position="148"/>
    </location>
    <ligand>
        <name>Ca(2+)</name>
        <dbReference type="ChEBI" id="CHEBI:29108"/>
        <label>1</label>
    </ligand>
</feature>
<keyword evidence="2" id="KW-0645">Protease</keyword>
<feature type="binding site" evidence="7">
    <location>
        <position position="145"/>
    </location>
    <ligand>
        <name>Zn(2+)</name>
        <dbReference type="ChEBI" id="CHEBI:29105"/>
        <label>1</label>
    </ligand>
</feature>
<comment type="cofactor">
    <cofactor evidence="7">
        <name>Zn(2+)</name>
        <dbReference type="ChEBI" id="CHEBI:29105"/>
    </cofactor>
    <text evidence="7">Binds 2 Zn(2+) ions per subunit.</text>
</comment>
<dbReference type="CDD" id="cd04278">
    <property type="entry name" value="ZnMc_MMP"/>
    <property type="match status" value="1"/>
</dbReference>
<dbReference type="SMART" id="SM00235">
    <property type="entry name" value="ZnMc"/>
    <property type="match status" value="1"/>
</dbReference>
<dbReference type="EMBL" id="OC002531">
    <property type="protein sequence ID" value="CAD7261973.1"/>
    <property type="molecule type" value="Genomic_DNA"/>
</dbReference>
<dbReference type="Pfam" id="PF00413">
    <property type="entry name" value="Peptidase_M10"/>
    <property type="match status" value="1"/>
</dbReference>
<gene>
    <name evidence="10" type="ORF">TSIB3V08_LOCUS6092</name>
</gene>
<keyword evidence="7" id="KW-0106">Calcium</keyword>
<dbReference type="PANTHER" id="PTHR10201">
    <property type="entry name" value="MATRIX METALLOPROTEINASE"/>
    <property type="match status" value="1"/>
</dbReference>
<keyword evidence="4" id="KW-0378">Hydrolase</keyword>
<dbReference type="GO" id="GO:0031012">
    <property type="term" value="C:extracellular matrix"/>
    <property type="evidence" value="ECO:0007669"/>
    <property type="project" value="InterPro"/>
</dbReference>
<dbReference type="InterPro" id="IPR033739">
    <property type="entry name" value="M10A_MMP"/>
</dbReference>
<evidence type="ECO:0000256" key="2">
    <source>
        <dbReference type="ARBA" id="ARBA00022670"/>
    </source>
</evidence>
<evidence type="ECO:0000256" key="8">
    <source>
        <dbReference type="SAM" id="MobiDB-lite"/>
    </source>
</evidence>
<evidence type="ECO:0000256" key="6">
    <source>
        <dbReference type="PIRSR" id="PIRSR621190-1"/>
    </source>
</evidence>
<reference evidence="10" key="1">
    <citation type="submission" date="2020-11" db="EMBL/GenBank/DDBJ databases">
        <authorList>
            <person name="Tran Van P."/>
        </authorList>
    </citation>
    <scope>NUCLEOTIDE SEQUENCE</scope>
</reference>
<dbReference type="InterPro" id="IPR001818">
    <property type="entry name" value="Pept_M10_metallopeptidase"/>
</dbReference>
<feature type="binding site" evidence="7">
    <location>
        <position position="117"/>
    </location>
    <ligand>
        <name>Zn(2+)</name>
        <dbReference type="ChEBI" id="CHEBI:29105"/>
        <label>1</label>
    </ligand>
</feature>
<feature type="binding site" description="in inhibited form" evidence="7">
    <location>
        <position position="33"/>
    </location>
    <ligand>
        <name>Zn(2+)</name>
        <dbReference type="ChEBI" id="CHEBI:29105"/>
        <label>2</label>
        <note>catalytic</note>
    </ligand>
</feature>
<dbReference type="GO" id="GO:0008270">
    <property type="term" value="F:zinc ion binding"/>
    <property type="evidence" value="ECO:0007669"/>
    <property type="project" value="InterPro"/>
</dbReference>
<evidence type="ECO:0000256" key="3">
    <source>
        <dbReference type="ARBA" id="ARBA00022723"/>
    </source>
</evidence>
<dbReference type="GO" id="GO:0030574">
    <property type="term" value="P:collagen catabolic process"/>
    <property type="evidence" value="ECO:0007669"/>
    <property type="project" value="TreeGrafter"/>
</dbReference>
<feature type="binding site" evidence="7">
    <location>
        <position position="150"/>
    </location>
    <ligand>
        <name>Ca(2+)</name>
        <dbReference type="ChEBI" id="CHEBI:29108"/>
        <label>1</label>
    </ligand>
</feature>
<feature type="region of interest" description="Disordered" evidence="8">
    <location>
        <begin position="258"/>
        <end position="344"/>
    </location>
</feature>
<feature type="binding site" evidence="7">
    <location>
        <position position="123"/>
    </location>
    <ligand>
        <name>Ca(2+)</name>
        <dbReference type="ChEBI" id="CHEBI:29108"/>
        <label>3</label>
    </ligand>
</feature>
<dbReference type="InterPro" id="IPR021190">
    <property type="entry name" value="Pept_M10A"/>
</dbReference>
<evidence type="ECO:0000256" key="4">
    <source>
        <dbReference type="ARBA" id="ARBA00022801"/>
    </source>
</evidence>